<evidence type="ECO:0000313" key="2">
    <source>
        <dbReference type="EMBL" id="QJB01797.1"/>
    </source>
</evidence>
<evidence type="ECO:0000313" key="3">
    <source>
        <dbReference type="EMBL" id="QJI02555.1"/>
    </source>
</evidence>
<sequence length="78" mass="9283">MPWRVTKHHSTKVTWRDGMLPLCEKCWKDLTPQDRLPYYKKLYESWLKNMPETLPDGTPYKGLNMTWEEIETAVLAGK</sequence>
<organism evidence="1">
    <name type="scientific">viral metagenome</name>
    <dbReference type="NCBI Taxonomy" id="1070528"/>
    <lineage>
        <taxon>unclassified sequences</taxon>
        <taxon>metagenomes</taxon>
        <taxon>organismal metagenomes</taxon>
    </lineage>
</organism>
<dbReference type="AlphaFoldDB" id="A0A6H1ZZS0"/>
<dbReference type="EMBL" id="MT145011">
    <property type="protein sequence ID" value="QJI02555.1"/>
    <property type="molecule type" value="Genomic_DNA"/>
</dbReference>
<gene>
    <name evidence="2" type="ORF">MM171B01988_0004</name>
    <name evidence="1" type="ORF">TM448A03128_0013</name>
    <name evidence="3" type="ORF">TM448B03361_0007</name>
</gene>
<name>A0A6H1ZZS0_9ZZZZ</name>
<dbReference type="EMBL" id="MT143734">
    <property type="protein sequence ID" value="QJB01797.1"/>
    <property type="molecule type" value="Genomic_DNA"/>
</dbReference>
<evidence type="ECO:0000313" key="1">
    <source>
        <dbReference type="EMBL" id="QJA52979.1"/>
    </source>
</evidence>
<accession>A0A6H1ZZS0</accession>
<protein>
    <submittedName>
        <fullName evidence="1">Uncharacterized protein</fullName>
    </submittedName>
</protein>
<reference evidence="1" key="1">
    <citation type="submission" date="2020-03" db="EMBL/GenBank/DDBJ databases">
        <title>The deep terrestrial virosphere.</title>
        <authorList>
            <person name="Holmfeldt K."/>
            <person name="Nilsson E."/>
            <person name="Simone D."/>
            <person name="Lopez-Fernandez M."/>
            <person name="Wu X."/>
            <person name="de Brujin I."/>
            <person name="Lundin D."/>
            <person name="Andersson A."/>
            <person name="Bertilsson S."/>
            <person name="Dopson M."/>
        </authorList>
    </citation>
    <scope>NUCLEOTIDE SEQUENCE</scope>
    <source>
        <strain evidence="2">MM171B01988</strain>
        <strain evidence="1">TM448A03128</strain>
        <strain evidence="3">TM448B03361</strain>
    </source>
</reference>
<dbReference type="EMBL" id="MT144383">
    <property type="protein sequence ID" value="QJA52979.1"/>
    <property type="molecule type" value="Genomic_DNA"/>
</dbReference>
<proteinExistence type="predicted"/>